<evidence type="ECO:0000313" key="4">
    <source>
        <dbReference type="EnsemblProtists" id="EOD26886"/>
    </source>
</evidence>
<evidence type="ECO:0000259" key="3">
    <source>
        <dbReference type="Pfam" id="PF21953"/>
    </source>
</evidence>
<dbReference type="Proteomes" id="UP000013827">
    <property type="component" value="Unassembled WGS sequence"/>
</dbReference>
<sequence length="532" mass="55897">MQKQTALRLSEVNLLVVTDVHSFLAAHLHADGMCGVERCDASFGALLSFVQHLRAAGDKQGKDVFFFDNGDVVDGTGLSSATPVHGKAVLPLLTSLPLDALNCGNHELYQSRTVLEGLLGTVGPRPSFVGSWNGTYLTSNIVLASSGAPLGSRFALLKGRHGTRLLVLGWLYEMRDHCAAVNVTKIAAAVSEPWFAAAMAHAAHVDAIVLLAHMHYADPLVGEMLAAIRRAVGPAVLVQVLAGHSHIRASARLDARAAVLEAGHYADTVGFASFNASRGVSLHHSFVHEYVHMSRASLAAAAGVAAAAFDTPAGLALSRRIDETRDALGVSTALGCAPRTYRASAPLGADDSLWSLYLDVVAPAALFTPARNASQCFLTSTGALRYDLYAGRVTRDDVAMVLPFEDRLWVVQARGDVISKALASLNSGSAGGEDGEEGERPLRAEQAALPRYAATPSALAPEQLFDAIVGDFDRDAVAGAIRTAGGAAVGPPVRYDKAAVAARSIAPPPTDTDAWLRWARTLPQPPCGVASR</sequence>
<dbReference type="RefSeq" id="XP_005779315.1">
    <property type="nucleotide sequence ID" value="XM_005779258.1"/>
</dbReference>
<protein>
    <recommendedName>
        <fullName evidence="6">Calcineurin-like phosphoesterase domain-containing protein</fullName>
    </recommendedName>
</protein>
<dbReference type="InterPro" id="IPR006179">
    <property type="entry name" value="5_nucleotidase/apyrase"/>
</dbReference>
<dbReference type="GeneID" id="17272431"/>
<dbReference type="PANTHER" id="PTHR11575">
    <property type="entry name" value="5'-NUCLEOTIDASE-RELATED"/>
    <property type="match status" value="1"/>
</dbReference>
<evidence type="ECO:0000256" key="1">
    <source>
        <dbReference type="RuleBase" id="RU362119"/>
    </source>
</evidence>
<dbReference type="InterPro" id="IPR053828">
    <property type="entry name" value="Nucleosidase_C"/>
</dbReference>
<dbReference type="EnsemblProtists" id="EOD26886">
    <property type="protein sequence ID" value="EOD26886"/>
    <property type="gene ID" value="EMIHUDRAFT_468930"/>
</dbReference>
<feature type="domain" description="Putative 5'-nucleotidase C-terminal" evidence="3">
    <location>
        <begin position="343"/>
        <end position="444"/>
    </location>
</feature>
<dbReference type="GO" id="GO:0009166">
    <property type="term" value="P:nucleotide catabolic process"/>
    <property type="evidence" value="ECO:0007669"/>
    <property type="project" value="InterPro"/>
</dbReference>
<dbReference type="Gene3D" id="3.60.21.10">
    <property type="match status" value="1"/>
</dbReference>
<dbReference type="InterPro" id="IPR036907">
    <property type="entry name" value="5'-Nucleotdase_C_sf"/>
</dbReference>
<dbReference type="Pfam" id="PF00149">
    <property type="entry name" value="Metallophos"/>
    <property type="match status" value="1"/>
</dbReference>
<keyword evidence="1" id="KW-0378">Hydrolase</keyword>
<accession>A0A0D3JTQ1</accession>
<reference evidence="5" key="1">
    <citation type="journal article" date="2013" name="Nature">
        <title>Pan genome of the phytoplankton Emiliania underpins its global distribution.</title>
        <authorList>
            <person name="Read B.A."/>
            <person name="Kegel J."/>
            <person name="Klute M.J."/>
            <person name="Kuo A."/>
            <person name="Lefebvre S.C."/>
            <person name="Maumus F."/>
            <person name="Mayer C."/>
            <person name="Miller J."/>
            <person name="Monier A."/>
            <person name="Salamov A."/>
            <person name="Young J."/>
            <person name="Aguilar M."/>
            <person name="Claverie J.M."/>
            <person name="Frickenhaus S."/>
            <person name="Gonzalez K."/>
            <person name="Herman E.K."/>
            <person name="Lin Y.C."/>
            <person name="Napier J."/>
            <person name="Ogata H."/>
            <person name="Sarno A.F."/>
            <person name="Shmutz J."/>
            <person name="Schroeder D."/>
            <person name="de Vargas C."/>
            <person name="Verret F."/>
            <person name="von Dassow P."/>
            <person name="Valentin K."/>
            <person name="Van de Peer Y."/>
            <person name="Wheeler G."/>
            <person name="Dacks J.B."/>
            <person name="Delwiche C.F."/>
            <person name="Dyhrman S.T."/>
            <person name="Glockner G."/>
            <person name="John U."/>
            <person name="Richards T."/>
            <person name="Worden A.Z."/>
            <person name="Zhang X."/>
            <person name="Grigoriev I.V."/>
            <person name="Allen A.E."/>
            <person name="Bidle K."/>
            <person name="Borodovsky M."/>
            <person name="Bowler C."/>
            <person name="Brownlee C."/>
            <person name="Cock J.M."/>
            <person name="Elias M."/>
            <person name="Gladyshev V.N."/>
            <person name="Groth M."/>
            <person name="Guda C."/>
            <person name="Hadaegh A."/>
            <person name="Iglesias-Rodriguez M.D."/>
            <person name="Jenkins J."/>
            <person name="Jones B.M."/>
            <person name="Lawson T."/>
            <person name="Leese F."/>
            <person name="Lindquist E."/>
            <person name="Lobanov A."/>
            <person name="Lomsadze A."/>
            <person name="Malik S.B."/>
            <person name="Marsh M.E."/>
            <person name="Mackinder L."/>
            <person name="Mock T."/>
            <person name="Mueller-Roeber B."/>
            <person name="Pagarete A."/>
            <person name="Parker M."/>
            <person name="Probert I."/>
            <person name="Quesneville H."/>
            <person name="Raines C."/>
            <person name="Rensing S.A."/>
            <person name="Riano-Pachon D.M."/>
            <person name="Richier S."/>
            <person name="Rokitta S."/>
            <person name="Shiraiwa Y."/>
            <person name="Soanes D.M."/>
            <person name="van der Giezen M."/>
            <person name="Wahlund T.M."/>
            <person name="Williams B."/>
            <person name="Wilson W."/>
            <person name="Wolfe G."/>
            <person name="Wurch L.L."/>
        </authorList>
    </citation>
    <scope>NUCLEOTIDE SEQUENCE</scope>
</reference>
<dbReference type="eggNOG" id="KOG4419">
    <property type="taxonomic scope" value="Eukaryota"/>
</dbReference>
<feature type="domain" description="Calcineurin-like phosphoesterase" evidence="2">
    <location>
        <begin position="14"/>
        <end position="247"/>
    </location>
</feature>
<dbReference type="KEGG" id="ehx:EMIHUDRAFT_468930"/>
<evidence type="ECO:0008006" key="6">
    <source>
        <dbReference type="Google" id="ProtNLM"/>
    </source>
</evidence>
<dbReference type="InterPro" id="IPR004843">
    <property type="entry name" value="Calcineurin-like_PHP"/>
</dbReference>
<organism evidence="4 5">
    <name type="scientific">Emiliania huxleyi (strain CCMP1516)</name>
    <dbReference type="NCBI Taxonomy" id="280463"/>
    <lineage>
        <taxon>Eukaryota</taxon>
        <taxon>Haptista</taxon>
        <taxon>Haptophyta</taxon>
        <taxon>Prymnesiophyceae</taxon>
        <taxon>Isochrysidales</taxon>
        <taxon>Noelaerhabdaceae</taxon>
        <taxon>Emiliania</taxon>
    </lineage>
</organism>
<dbReference type="PANTHER" id="PTHR11575:SF22">
    <property type="entry name" value="ADL392WP"/>
    <property type="match status" value="1"/>
</dbReference>
<keyword evidence="1" id="KW-0547">Nucleotide-binding</keyword>
<dbReference type="OMA" id="PISFYRV"/>
<comment type="similarity">
    <text evidence="1">Belongs to the 5'-nucleotidase family.</text>
</comment>
<dbReference type="GO" id="GO:0016787">
    <property type="term" value="F:hydrolase activity"/>
    <property type="evidence" value="ECO:0007669"/>
    <property type="project" value="UniProtKB-KW"/>
</dbReference>
<dbReference type="Pfam" id="PF21953">
    <property type="entry name" value="NadN_nucleosid_C"/>
    <property type="match status" value="1"/>
</dbReference>
<evidence type="ECO:0000313" key="5">
    <source>
        <dbReference type="Proteomes" id="UP000013827"/>
    </source>
</evidence>
<keyword evidence="5" id="KW-1185">Reference proteome</keyword>
<name>A0A0D3JTQ1_EMIH1</name>
<dbReference type="SUPFAM" id="SSF55816">
    <property type="entry name" value="5'-nucleotidase (syn. UDP-sugar hydrolase), C-terminal domain"/>
    <property type="match status" value="1"/>
</dbReference>
<dbReference type="GO" id="GO:0000166">
    <property type="term" value="F:nucleotide binding"/>
    <property type="evidence" value="ECO:0007669"/>
    <property type="project" value="UniProtKB-KW"/>
</dbReference>
<dbReference type="Gene3D" id="3.90.780.10">
    <property type="entry name" value="5'-Nucleotidase, C-terminal domain"/>
    <property type="match status" value="1"/>
</dbReference>
<proteinExistence type="inferred from homology"/>
<dbReference type="GO" id="GO:0005829">
    <property type="term" value="C:cytosol"/>
    <property type="evidence" value="ECO:0007669"/>
    <property type="project" value="TreeGrafter"/>
</dbReference>
<evidence type="ECO:0000259" key="2">
    <source>
        <dbReference type="Pfam" id="PF00149"/>
    </source>
</evidence>
<dbReference type="PRINTS" id="PR01607">
    <property type="entry name" value="APYRASEFAMLY"/>
</dbReference>
<dbReference type="SUPFAM" id="SSF56300">
    <property type="entry name" value="Metallo-dependent phosphatases"/>
    <property type="match status" value="1"/>
</dbReference>
<dbReference type="HOGENOM" id="CLU_512356_0_0_1"/>
<dbReference type="PaxDb" id="2903-EOD26886"/>
<dbReference type="AlphaFoldDB" id="A0A0D3JTQ1"/>
<dbReference type="InterPro" id="IPR029052">
    <property type="entry name" value="Metallo-depent_PP-like"/>
</dbReference>
<reference evidence="4" key="2">
    <citation type="submission" date="2024-10" db="UniProtKB">
        <authorList>
            <consortium name="EnsemblProtists"/>
        </authorList>
    </citation>
    <scope>IDENTIFICATION</scope>
</reference>